<proteinExistence type="predicted"/>
<dbReference type="Proteomes" id="UP000663870">
    <property type="component" value="Unassembled WGS sequence"/>
</dbReference>
<reference evidence="1" key="1">
    <citation type="submission" date="2021-02" db="EMBL/GenBank/DDBJ databases">
        <authorList>
            <person name="Nowell W R."/>
        </authorList>
    </citation>
    <scope>NUCLEOTIDE SEQUENCE</scope>
</reference>
<name>A0A815G8R4_9BILA</name>
<dbReference type="Proteomes" id="UP000663854">
    <property type="component" value="Unassembled WGS sequence"/>
</dbReference>
<evidence type="ECO:0000313" key="4">
    <source>
        <dbReference type="Proteomes" id="UP000663870"/>
    </source>
</evidence>
<feature type="non-terminal residue" evidence="1">
    <location>
        <position position="1"/>
    </location>
</feature>
<gene>
    <name evidence="2" type="ORF">JXQ802_LOCUS47539</name>
    <name evidence="1" type="ORF">PYM288_LOCUS31625</name>
</gene>
<comment type="caution">
    <text evidence="1">The sequence shown here is derived from an EMBL/GenBank/DDBJ whole genome shotgun (WGS) entry which is preliminary data.</text>
</comment>
<protein>
    <submittedName>
        <fullName evidence="1">Uncharacterized protein</fullName>
    </submittedName>
</protein>
<organism evidence="1 3">
    <name type="scientific">Rotaria sordida</name>
    <dbReference type="NCBI Taxonomy" id="392033"/>
    <lineage>
        <taxon>Eukaryota</taxon>
        <taxon>Metazoa</taxon>
        <taxon>Spiralia</taxon>
        <taxon>Gnathifera</taxon>
        <taxon>Rotifera</taxon>
        <taxon>Eurotatoria</taxon>
        <taxon>Bdelloidea</taxon>
        <taxon>Philodinida</taxon>
        <taxon>Philodinidae</taxon>
        <taxon>Rotaria</taxon>
    </lineage>
</organism>
<accession>A0A815G8R4</accession>
<sequence>TNKTYLVRHVISLRCLPSNKLSRYRSYNLREFENVHHCYSVILHALDHTERNFILI</sequence>
<dbReference type="EMBL" id="CAJNOH010003421">
    <property type="protein sequence ID" value="CAF1335487.1"/>
    <property type="molecule type" value="Genomic_DNA"/>
</dbReference>
<evidence type="ECO:0000313" key="3">
    <source>
        <dbReference type="Proteomes" id="UP000663854"/>
    </source>
</evidence>
<dbReference type="EMBL" id="CAJNOL010004755">
    <property type="protein sequence ID" value="CAF1594124.1"/>
    <property type="molecule type" value="Genomic_DNA"/>
</dbReference>
<keyword evidence="4" id="KW-1185">Reference proteome</keyword>
<evidence type="ECO:0000313" key="1">
    <source>
        <dbReference type="EMBL" id="CAF1335487.1"/>
    </source>
</evidence>
<evidence type="ECO:0000313" key="2">
    <source>
        <dbReference type="EMBL" id="CAF1594124.1"/>
    </source>
</evidence>
<dbReference type="AlphaFoldDB" id="A0A815G8R4"/>